<dbReference type="GO" id="GO:0016757">
    <property type="term" value="F:glycosyltransferase activity"/>
    <property type="evidence" value="ECO:0007669"/>
    <property type="project" value="InterPro"/>
</dbReference>
<organism evidence="3 4">
    <name type="scientific">Pyrinomonas methylaliphatogenes</name>
    <dbReference type="NCBI Taxonomy" id="454194"/>
    <lineage>
        <taxon>Bacteria</taxon>
        <taxon>Pseudomonadati</taxon>
        <taxon>Acidobacteriota</taxon>
        <taxon>Blastocatellia</taxon>
        <taxon>Blastocatellales</taxon>
        <taxon>Pyrinomonadaceae</taxon>
        <taxon>Pyrinomonas</taxon>
    </lineage>
</organism>
<evidence type="ECO:0000313" key="4">
    <source>
        <dbReference type="Proteomes" id="UP000031518"/>
    </source>
</evidence>
<dbReference type="STRING" id="454194.PYK22_01084"/>
<dbReference type="Proteomes" id="UP000031518">
    <property type="component" value="Unassembled WGS sequence"/>
</dbReference>
<proteinExistence type="predicted"/>
<reference evidence="3 4" key="1">
    <citation type="submission" date="2013-12" db="EMBL/GenBank/DDBJ databases">
        <authorList>
            <person name="Stott M."/>
        </authorList>
    </citation>
    <scope>NUCLEOTIDE SEQUENCE [LARGE SCALE GENOMIC DNA]</scope>
    <source>
        <strain evidence="3 4">K22</strain>
    </source>
</reference>
<dbReference type="OrthoDB" id="655095at2"/>
<dbReference type="Pfam" id="PF00534">
    <property type="entry name" value="Glycos_transf_1"/>
    <property type="match status" value="1"/>
</dbReference>
<dbReference type="AlphaFoldDB" id="A0A0B6WVJ5"/>
<dbReference type="Pfam" id="PF13439">
    <property type="entry name" value="Glyco_transf_4"/>
    <property type="match status" value="1"/>
</dbReference>
<dbReference type="CDD" id="cd03801">
    <property type="entry name" value="GT4_PimA-like"/>
    <property type="match status" value="1"/>
</dbReference>
<evidence type="ECO:0000259" key="2">
    <source>
        <dbReference type="Pfam" id="PF13439"/>
    </source>
</evidence>
<gene>
    <name evidence="3" type="ORF">PYK22_01084</name>
</gene>
<name>A0A0B6WVJ5_9BACT</name>
<sequence length="368" mass="42238">MNIVFFSPYFGRTGSEVALYNIINHLTDWPGELVVVSGEEGDLLNELPQGIKRHVRTPRRSYLKLYNKIFKHLTGLDRFLMSVARKYRNYIWYINTIVQPDVLRHAQLLRIPCILHCHELEKVFFSLSEEDMCRLIGYPRLIIACSRAVEERLRTLGRSSNLEVLYESIDVGKIRYSVERSNSLKKELGIDDDTFVWAMAGTIDPNKNAVLFVDLAHEVASKGWKVHFLWIGDSRTGYKMFVKNRAEKLGVKISWVGSRSHDYYDYLNVADGFVLTSNADSFPLVMLEAAALSKPIVAFNSGGVREFVKPGMGLIVDSWNVNDLVDAMLEVMTGKVKIDKVVLRKQAERFDVSVQVELWRRTVTRYFS</sequence>
<dbReference type="EMBL" id="CBXV010000004">
    <property type="protein sequence ID" value="CDM65086.1"/>
    <property type="molecule type" value="Genomic_DNA"/>
</dbReference>
<feature type="domain" description="Glycosyltransferase subfamily 4-like N-terminal" evidence="2">
    <location>
        <begin position="14"/>
        <end position="171"/>
    </location>
</feature>
<keyword evidence="4" id="KW-1185">Reference proteome</keyword>
<evidence type="ECO:0000313" key="3">
    <source>
        <dbReference type="EMBL" id="CDM65086.1"/>
    </source>
</evidence>
<feature type="domain" description="Glycosyl transferase family 1" evidence="1">
    <location>
        <begin position="184"/>
        <end position="335"/>
    </location>
</feature>
<dbReference type="Gene3D" id="3.40.50.2000">
    <property type="entry name" value="Glycogen Phosphorylase B"/>
    <property type="match status" value="2"/>
</dbReference>
<dbReference type="PANTHER" id="PTHR12526">
    <property type="entry name" value="GLYCOSYLTRANSFERASE"/>
    <property type="match status" value="1"/>
</dbReference>
<reference evidence="3 4" key="2">
    <citation type="submission" date="2015-01" db="EMBL/GenBank/DDBJ databases">
        <title>Complete genome sequence of Pyrinomonas methylaliphatogenes type strain K22T.</title>
        <authorList>
            <person name="Lee K.C.Y."/>
            <person name="Power J.F."/>
            <person name="Dunfield P.F."/>
            <person name="Morgan X.C."/>
            <person name="Huttenhower C."/>
            <person name="Stott M.B."/>
        </authorList>
    </citation>
    <scope>NUCLEOTIDE SEQUENCE [LARGE SCALE GENOMIC DNA]</scope>
    <source>
        <strain evidence="3 4">K22</strain>
    </source>
</reference>
<accession>A0A0B6WVJ5</accession>
<dbReference type="SUPFAM" id="SSF53756">
    <property type="entry name" value="UDP-Glycosyltransferase/glycogen phosphorylase"/>
    <property type="match status" value="1"/>
</dbReference>
<dbReference type="RefSeq" id="WP_041975141.1">
    <property type="nucleotide sequence ID" value="NZ_CBXV010000004.1"/>
</dbReference>
<dbReference type="InterPro" id="IPR001296">
    <property type="entry name" value="Glyco_trans_1"/>
</dbReference>
<evidence type="ECO:0000259" key="1">
    <source>
        <dbReference type="Pfam" id="PF00534"/>
    </source>
</evidence>
<protein>
    <submittedName>
        <fullName evidence="3">Glycosyltransferase</fullName>
    </submittedName>
</protein>
<keyword evidence="3" id="KW-0808">Transferase</keyword>
<dbReference type="InterPro" id="IPR028098">
    <property type="entry name" value="Glyco_trans_4-like_N"/>
</dbReference>